<organism evidence="4 5">
    <name type="scientific">Monilinia fructigena</name>
    <dbReference type="NCBI Taxonomy" id="38457"/>
    <lineage>
        <taxon>Eukaryota</taxon>
        <taxon>Fungi</taxon>
        <taxon>Dikarya</taxon>
        <taxon>Ascomycota</taxon>
        <taxon>Pezizomycotina</taxon>
        <taxon>Leotiomycetes</taxon>
        <taxon>Helotiales</taxon>
        <taxon>Sclerotiniaceae</taxon>
        <taxon>Monilinia</taxon>
    </lineage>
</organism>
<keyword evidence="2" id="KW-0472">Membrane</keyword>
<keyword evidence="5" id="KW-1185">Reference proteome</keyword>
<evidence type="ECO:0000256" key="2">
    <source>
        <dbReference type="SAM" id="Phobius"/>
    </source>
</evidence>
<keyword evidence="2" id="KW-1133">Transmembrane helix</keyword>
<dbReference type="InterPro" id="IPR013094">
    <property type="entry name" value="AB_hydrolase_3"/>
</dbReference>
<dbReference type="AlphaFoldDB" id="A0A395J4B4"/>
<keyword evidence="2" id="KW-0812">Transmembrane</keyword>
<dbReference type="Pfam" id="PF07859">
    <property type="entry name" value="Abhydrolase_3"/>
    <property type="match status" value="1"/>
</dbReference>
<reference evidence="4 5" key="1">
    <citation type="submission" date="2018-06" db="EMBL/GenBank/DDBJ databases">
        <title>Genome Sequence of the Brown Rot Fungal Pathogen Monilinia fructigena.</title>
        <authorList>
            <person name="Landi L."/>
            <person name="De Miccolis Angelini R.M."/>
            <person name="Pollastro S."/>
            <person name="Abate D."/>
            <person name="Faretra F."/>
            <person name="Romanazzi G."/>
        </authorList>
    </citation>
    <scope>NUCLEOTIDE SEQUENCE [LARGE SCALE GENOMIC DNA]</scope>
    <source>
        <strain evidence="4 5">Mfrg269</strain>
    </source>
</reference>
<dbReference type="EMBL" id="QKRW01000004">
    <property type="protein sequence ID" value="RAL67126.1"/>
    <property type="molecule type" value="Genomic_DNA"/>
</dbReference>
<evidence type="ECO:0000259" key="3">
    <source>
        <dbReference type="Pfam" id="PF07859"/>
    </source>
</evidence>
<gene>
    <name evidence="4" type="ORF">DID88_007904</name>
</gene>
<comment type="caution">
    <text evidence="4">The sequence shown here is derived from an EMBL/GenBank/DDBJ whole genome shotgun (WGS) entry which is preliminary data.</text>
</comment>
<keyword evidence="1" id="KW-0378">Hydrolase</keyword>
<dbReference type="Proteomes" id="UP000249056">
    <property type="component" value="Unassembled WGS sequence"/>
</dbReference>
<evidence type="ECO:0000256" key="1">
    <source>
        <dbReference type="ARBA" id="ARBA00022801"/>
    </source>
</evidence>
<dbReference type="PANTHER" id="PTHR48081">
    <property type="entry name" value="AB HYDROLASE SUPERFAMILY PROTEIN C4A8.06C"/>
    <property type="match status" value="1"/>
</dbReference>
<dbReference type="OrthoDB" id="2152029at2759"/>
<evidence type="ECO:0000313" key="5">
    <source>
        <dbReference type="Proteomes" id="UP000249056"/>
    </source>
</evidence>
<dbReference type="SUPFAM" id="SSF53474">
    <property type="entry name" value="alpha/beta-Hydrolases"/>
    <property type="match status" value="1"/>
</dbReference>
<proteinExistence type="predicted"/>
<dbReference type="GO" id="GO:0016787">
    <property type="term" value="F:hydrolase activity"/>
    <property type="evidence" value="ECO:0007669"/>
    <property type="project" value="UniProtKB-KW"/>
</dbReference>
<feature type="transmembrane region" description="Helical" evidence="2">
    <location>
        <begin position="34"/>
        <end position="55"/>
    </location>
</feature>
<sequence length="400" mass="44542">MRVPSPTTPEIRSWQRTPLLTQHHYRFTRLLSSFFIVLPQIPLVFLSSILHLPYYGRSHWSFKYRAGIFIGSHIVWALNPGTQPRKDVLSFPARSAIPKLASGQHAQLEVIPPADENWIQGDAQFPGMNSESCPCFWQWTDGVTSPLHDERPVPERKIMMYFVGGGMVQGHPLSSSLSWRTIPKTGVPIFGVNFRKCVTSKTAFPGALQDAISAFSFLLERGYRAENISIMGDSGGGGIAITFLLYLNKQQFPMPENAILVSPFVDLISKFDGKGEGEEDEGKLIDLDFMNNAMLGMVGYQYCENRPELRGTLLSPARGNLSGGYTFEGLCRSMVVWGDAEAFGPGVHKFAKHLRNANVKVETLIGKDEVHDYPMLSKADGPDEFFGRVGKFLEGDGLYE</sequence>
<protein>
    <recommendedName>
        <fullName evidence="3">Alpha/beta hydrolase fold-3 domain-containing protein</fullName>
    </recommendedName>
</protein>
<dbReference type="Gene3D" id="3.40.50.1820">
    <property type="entry name" value="alpha/beta hydrolase"/>
    <property type="match status" value="1"/>
</dbReference>
<name>A0A395J4B4_9HELO</name>
<dbReference type="PANTHER" id="PTHR48081:SF8">
    <property type="entry name" value="ALPHA_BETA HYDROLASE FOLD-3 DOMAIN-CONTAINING PROTEIN-RELATED"/>
    <property type="match status" value="1"/>
</dbReference>
<dbReference type="InterPro" id="IPR050300">
    <property type="entry name" value="GDXG_lipolytic_enzyme"/>
</dbReference>
<evidence type="ECO:0000313" key="4">
    <source>
        <dbReference type="EMBL" id="RAL67126.1"/>
    </source>
</evidence>
<accession>A0A395J4B4</accession>
<dbReference type="InterPro" id="IPR029058">
    <property type="entry name" value="AB_hydrolase_fold"/>
</dbReference>
<feature type="domain" description="Alpha/beta hydrolase fold-3" evidence="3">
    <location>
        <begin position="159"/>
        <end position="373"/>
    </location>
</feature>